<dbReference type="Pfam" id="PF04499">
    <property type="entry name" value="SAPS"/>
    <property type="match status" value="2"/>
</dbReference>
<feature type="region of interest" description="Disordered" evidence="3">
    <location>
        <begin position="401"/>
        <end position="479"/>
    </location>
</feature>
<feature type="compositionally biased region" description="Low complexity" evidence="3">
    <location>
        <begin position="1044"/>
        <end position="1054"/>
    </location>
</feature>
<feature type="non-terminal residue" evidence="4">
    <location>
        <position position="1353"/>
    </location>
</feature>
<evidence type="ECO:0000313" key="4">
    <source>
        <dbReference type="EMBL" id="PWZ00209.1"/>
    </source>
</evidence>
<dbReference type="PANTHER" id="PTHR12634">
    <property type="entry name" value="SIT4 YEAST -ASSOCIATING PROTEIN-RELATED"/>
    <property type="match status" value="1"/>
</dbReference>
<protein>
    <submittedName>
        <fullName evidence="4">SAPS-domain-containing protein</fullName>
    </submittedName>
</protein>
<name>A0A317XS82_9BASI</name>
<organism evidence="4 5">
    <name type="scientific">Testicularia cyperi</name>
    <dbReference type="NCBI Taxonomy" id="1882483"/>
    <lineage>
        <taxon>Eukaryota</taxon>
        <taxon>Fungi</taxon>
        <taxon>Dikarya</taxon>
        <taxon>Basidiomycota</taxon>
        <taxon>Ustilaginomycotina</taxon>
        <taxon>Ustilaginomycetes</taxon>
        <taxon>Ustilaginales</taxon>
        <taxon>Anthracoideaceae</taxon>
        <taxon>Testicularia</taxon>
    </lineage>
</organism>
<keyword evidence="2" id="KW-0131">Cell cycle</keyword>
<proteinExistence type="inferred from homology"/>
<dbReference type="PANTHER" id="PTHR12634:SF8">
    <property type="entry name" value="FIERY MOUNTAIN, ISOFORM D"/>
    <property type="match status" value="1"/>
</dbReference>
<feature type="region of interest" description="Disordered" evidence="3">
    <location>
        <begin position="1005"/>
        <end position="1324"/>
    </location>
</feature>
<feature type="non-terminal residue" evidence="4">
    <location>
        <position position="1"/>
    </location>
</feature>
<feature type="compositionally biased region" description="Polar residues" evidence="3">
    <location>
        <begin position="554"/>
        <end position="566"/>
    </location>
</feature>
<comment type="similarity">
    <text evidence="1">Belongs to the SAPS family.</text>
</comment>
<evidence type="ECO:0000313" key="5">
    <source>
        <dbReference type="Proteomes" id="UP000246740"/>
    </source>
</evidence>
<dbReference type="OrthoDB" id="10259133at2759"/>
<feature type="region of interest" description="Disordered" evidence="3">
    <location>
        <begin position="540"/>
        <end position="572"/>
    </location>
</feature>
<feature type="compositionally biased region" description="Basic and acidic residues" evidence="3">
    <location>
        <begin position="540"/>
        <end position="549"/>
    </location>
</feature>
<feature type="compositionally biased region" description="Basic and acidic residues" evidence="3">
    <location>
        <begin position="180"/>
        <end position="191"/>
    </location>
</feature>
<feature type="compositionally biased region" description="Low complexity" evidence="3">
    <location>
        <begin position="170"/>
        <end position="179"/>
    </location>
</feature>
<feature type="compositionally biased region" description="Polar residues" evidence="3">
    <location>
        <begin position="1148"/>
        <end position="1160"/>
    </location>
</feature>
<feature type="region of interest" description="Disordered" evidence="3">
    <location>
        <begin position="170"/>
        <end position="193"/>
    </location>
</feature>
<evidence type="ECO:0000256" key="3">
    <source>
        <dbReference type="SAM" id="MobiDB-lite"/>
    </source>
</evidence>
<feature type="compositionally biased region" description="Acidic residues" evidence="3">
    <location>
        <begin position="431"/>
        <end position="442"/>
    </location>
</feature>
<feature type="compositionally biased region" description="Polar residues" evidence="3">
    <location>
        <begin position="1215"/>
        <end position="1235"/>
    </location>
</feature>
<dbReference type="EMBL" id="KZ819193">
    <property type="protein sequence ID" value="PWZ00209.1"/>
    <property type="molecule type" value="Genomic_DNA"/>
</dbReference>
<dbReference type="Proteomes" id="UP000246740">
    <property type="component" value="Unassembled WGS sequence"/>
</dbReference>
<dbReference type="GO" id="GO:0019903">
    <property type="term" value="F:protein phosphatase binding"/>
    <property type="evidence" value="ECO:0007669"/>
    <property type="project" value="InterPro"/>
</dbReference>
<feature type="compositionally biased region" description="Acidic residues" evidence="3">
    <location>
        <begin position="1063"/>
        <end position="1077"/>
    </location>
</feature>
<feature type="compositionally biased region" description="Basic and acidic residues" evidence="3">
    <location>
        <begin position="793"/>
        <end position="810"/>
    </location>
</feature>
<gene>
    <name evidence="4" type="ORF">BCV70DRAFT_150936</name>
</gene>
<dbReference type="GO" id="GO:0005829">
    <property type="term" value="C:cytosol"/>
    <property type="evidence" value="ECO:0007669"/>
    <property type="project" value="TreeGrafter"/>
</dbReference>
<accession>A0A317XS82</accession>
<dbReference type="InParanoid" id="A0A317XS82"/>
<sequence length="1353" mass="144291">WRFGFSSVSTLETLLDKPNVTLEDVLDEEDLLQECKSQNQKLINYLRQPRIVKRLMEHVVGTATVGSTGNGGKEWEEKVKFKYPYVASEVLSCNEIWPIVDAIFSDTNEFLVPFWNAVLTIRPTPSQAPLPMHSHPLFADSAAQAPGTPASASSTLFSASTNAFSFSSSASSSASLSGRSDSESSHGDNRLRATCALDNGPGRGVLAGYWAKVNGAYLERKPAEMIRFIKQQPRIIERFVAHLETPAVVDLLFRIIQMEETIRSPDSQGELQPEQQIDIINWLASQDLISRTVELLAPNYSIDVHNTVSELLKAIIALSAPSPAALNQGQVPELGGTVTGDGFGGQQDNPTGINNRLVRELASETIVRKMVGYMLDSQMPRQLHRRLTDVADEQLAQLSSADLKSVKPSSRGAPAALDTLPEHVQPSGEDSALDDDDDDDDESFARPLNPREFPASESRSPGLPDHRDSTATLRPDGIFPPVSAPTVPVTAETCSSTLVTCIGVFIELIRKNNSDYFEQHLLRTLHNHLVKRQGELTEKRLQKQEEAEAVKTSAAVSEGSTTQTPNGAAAAVSGAAATGITAATTSTDEADNLDEEEEEDVQGMEEAMSEIVDKMGLVHLGPMLRVLSERLGDFQQLVNEPRDRSSRIPTSVGELTPLTFERYRITELYAELLHCSNMALLNRGPGEGPEYSADGVLMGGLDGLQTLARTLQGGDGPEIGDLSAAAEVTGRAETKASTKTKEGELLGAGASSQAAPQLSVDHPGHGRDKSSTGASTDATDEAEDEALLNEVSLSDKQEAPASGVDKEAKVDTASPTEAEAEATPAAPAASTFTSLDSTLGGLSLAELTSPRLSGPPSPVDEGRDYVVGDLLKKKFLECGILPSLLDLFFEYPWNNFLHNVVYDILQQCFNGRMDTGLNRKLTVAVFEQGNLTSRIVEGRSRNEESMAGPRRIRLGFMGHMNLIAEETVKLLERYPLEIARPVQSFTERDEWQNVVSETLEEIREKEGGPLAFNRANEGTSMSFGSGTDDDDDTGLGGGVGGAGSSSFASYLSSQLGGGGGAGSDDDDDDDDDSDDEASWLSSEMKRVASGGAAGSGDAGFDDVFAPHHGGQGGSGELGDDDDDDWGPFADPTDSGDMGDDASGAAQTFDFTSGSGASMASNPFAENLTPADWSAQFRREYHDEDGVNGANDEDEDDEDEGDGDDDDTRNAHETDSNTIAGEQALSKSPSATSTGSKDGDTPFVDLLDPSKIRSDVDVVAKAHARRPSLSKLEAPDSSALRSPPSSSPVGLGHGRRASLSGESTTLSEVTTESDPLGPGIPTEVEQNKDGRLQRTLADGSTVVVPLDEVALGAA</sequence>
<dbReference type="InterPro" id="IPR007587">
    <property type="entry name" value="SAPS"/>
</dbReference>
<dbReference type="GO" id="GO:0005634">
    <property type="term" value="C:nucleus"/>
    <property type="evidence" value="ECO:0007669"/>
    <property type="project" value="TreeGrafter"/>
</dbReference>
<feature type="compositionally biased region" description="Low complexity" evidence="3">
    <location>
        <begin position="812"/>
        <end position="830"/>
    </location>
</feature>
<keyword evidence="5" id="KW-1185">Reference proteome</keyword>
<feature type="compositionally biased region" description="Basic and acidic residues" evidence="3">
    <location>
        <begin position="730"/>
        <end position="744"/>
    </location>
</feature>
<feature type="compositionally biased region" description="Low complexity" evidence="3">
    <location>
        <begin position="1297"/>
        <end position="1312"/>
    </location>
</feature>
<feature type="region of interest" description="Disordered" evidence="3">
    <location>
        <begin position="727"/>
        <end position="830"/>
    </location>
</feature>
<feature type="compositionally biased region" description="Gly residues" evidence="3">
    <location>
        <begin position="1034"/>
        <end position="1043"/>
    </location>
</feature>
<feature type="compositionally biased region" description="Acidic residues" evidence="3">
    <location>
        <begin position="778"/>
        <end position="787"/>
    </location>
</feature>
<dbReference type="STRING" id="1882483.A0A317XS82"/>
<feature type="compositionally biased region" description="Acidic residues" evidence="3">
    <location>
        <begin position="1190"/>
        <end position="1206"/>
    </location>
</feature>
<evidence type="ECO:0000256" key="1">
    <source>
        <dbReference type="ARBA" id="ARBA00006180"/>
    </source>
</evidence>
<reference evidence="4 5" key="1">
    <citation type="journal article" date="2018" name="Mol. Biol. Evol.">
        <title>Broad Genomic Sampling Reveals a Smut Pathogenic Ancestry of the Fungal Clade Ustilaginomycotina.</title>
        <authorList>
            <person name="Kijpornyongpan T."/>
            <person name="Mondo S.J."/>
            <person name="Barry K."/>
            <person name="Sandor L."/>
            <person name="Lee J."/>
            <person name="Lipzen A."/>
            <person name="Pangilinan J."/>
            <person name="LaButti K."/>
            <person name="Hainaut M."/>
            <person name="Henrissat B."/>
            <person name="Grigoriev I.V."/>
            <person name="Spatafora J.W."/>
            <person name="Aime M.C."/>
        </authorList>
    </citation>
    <scope>NUCLEOTIDE SEQUENCE [LARGE SCALE GENOMIC DNA]</scope>
    <source>
        <strain evidence="4 5">MCA 3645</strain>
    </source>
</reference>
<dbReference type="FunCoup" id="A0A317XS82">
    <property type="interactions" value="437"/>
</dbReference>
<feature type="compositionally biased region" description="Basic and acidic residues" evidence="3">
    <location>
        <begin position="1247"/>
        <end position="1259"/>
    </location>
</feature>
<evidence type="ECO:0000256" key="2">
    <source>
        <dbReference type="ARBA" id="ARBA00023306"/>
    </source>
</evidence>
<dbReference type="GO" id="GO:0019888">
    <property type="term" value="F:protein phosphatase regulator activity"/>
    <property type="evidence" value="ECO:0007669"/>
    <property type="project" value="TreeGrafter"/>
</dbReference>
<feature type="compositionally biased region" description="Low complexity" evidence="3">
    <location>
        <begin position="1274"/>
        <end position="1287"/>
    </location>
</feature>